<name>A0AAE1CDJ6_9PEZI</name>
<feature type="domain" description="AB hydrolase-1" evidence="2">
    <location>
        <begin position="140"/>
        <end position="391"/>
    </location>
</feature>
<dbReference type="EMBL" id="JAULSO010000002">
    <property type="protein sequence ID" value="KAK3689581.1"/>
    <property type="molecule type" value="Genomic_DNA"/>
</dbReference>
<accession>A0AAE1CDJ6</accession>
<keyword evidence="1" id="KW-0812">Transmembrane</keyword>
<protein>
    <submittedName>
        <fullName evidence="3">Alpha/Beta hydrolase protein</fullName>
    </submittedName>
</protein>
<reference evidence="3" key="2">
    <citation type="submission" date="2023-06" db="EMBL/GenBank/DDBJ databases">
        <authorList>
            <consortium name="Lawrence Berkeley National Laboratory"/>
            <person name="Haridas S."/>
            <person name="Hensen N."/>
            <person name="Bonometti L."/>
            <person name="Westerberg I."/>
            <person name="Brannstrom I.O."/>
            <person name="Guillou S."/>
            <person name="Cros-Aarteil S."/>
            <person name="Calhoun S."/>
            <person name="Kuo A."/>
            <person name="Mondo S."/>
            <person name="Pangilinan J."/>
            <person name="Riley R."/>
            <person name="Labutti K."/>
            <person name="Andreopoulos B."/>
            <person name="Lipzen A."/>
            <person name="Chen C."/>
            <person name="Yanf M."/>
            <person name="Daum C."/>
            <person name="Ng V."/>
            <person name="Clum A."/>
            <person name="Steindorff A."/>
            <person name="Ohm R."/>
            <person name="Martin F."/>
            <person name="Silar P."/>
            <person name="Natvig D."/>
            <person name="Lalanne C."/>
            <person name="Gautier V."/>
            <person name="Ament-Velasquez S.L."/>
            <person name="Kruys A."/>
            <person name="Hutchinson M.I."/>
            <person name="Powell A.J."/>
            <person name="Barry K."/>
            <person name="Miller A.N."/>
            <person name="Grigoriev I.V."/>
            <person name="Debuchy R."/>
            <person name="Gladieux P."/>
            <person name="Thoren M.H."/>
            <person name="Johannesson H."/>
        </authorList>
    </citation>
    <scope>NUCLEOTIDE SEQUENCE</scope>
    <source>
        <strain evidence="3">CBS 314.62</strain>
    </source>
</reference>
<keyword evidence="1" id="KW-1133">Transmembrane helix</keyword>
<organism evidence="3 4">
    <name type="scientific">Podospora appendiculata</name>
    <dbReference type="NCBI Taxonomy" id="314037"/>
    <lineage>
        <taxon>Eukaryota</taxon>
        <taxon>Fungi</taxon>
        <taxon>Dikarya</taxon>
        <taxon>Ascomycota</taxon>
        <taxon>Pezizomycotina</taxon>
        <taxon>Sordariomycetes</taxon>
        <taxon>Sordariomycetidae</taxon>
        <taxon>Sordariales</taxon>
        <taxon>Podosporaceae</taxon>
        <taxon>Podospora</taxon>
    </lineage>
</organism>
<reference evidence="3" key="1">
    <citation type="journal article" date="2023" name="Mol. Phylogenet. Evol.">
        <title>Genome-scale phylogeny and comparative genomics of the fungal order Sordariales.</title>
        <authorList>
            <person name="Hensen N."/>
            <person name="Bonometti L."/>
            <person name="Westerberg I."/>
            <person name="Brannstrom I.O."/>
            <person name="Guillou S."/>
            <person name="Cros-Aarteil S."/>
            <person name="Calhoun S."/>
            <person name="Haridas S."/>
            <person name="Kuo A."/>
            <person name="Mondo S."/>
            <person name="Pangilinan J."/>
            <person name="Riley R."/>
            <person name="LaButti K."/>
            <person name="Andreopoulos B."/>
            <person name="Lipzen A."/>
            <person name="Chen C."/>
            <person name="Yan M."/>
            <person name="Daum C."/>
            <person name="Ng V."/>
            <person name="Clum A."/>
            <person name="Steindorff A."/>
            <person name="Ohm R.A."/>
            <person name="Martin F."/>
            <person name="Silar P."/>
            <person name="Natvig D.O."/>
            <person name="Lalanne C."/>
            <person name="Gautier V."/>
            <person name="Ament-Velasquez S.L."/>
            <person name="Kruys A."/>
            <person name="Hutchinson M.I."/>
            <person name="Powell A.J."/>
            <person name="Barry K."/>
            <person name="Miller A.N."/>
            <person name="Grigoriev I.V."/>
            <person name="Debuchy R."/>
            <person name="Gladieux P."/>
            <person name="Hiltunen Thoren M."/>
            <person name="Johannesson H."/>
        </authorList>
    </citation>
    <scope>NUCLEOTIDE SEQUENCE</scope>
    <source>
        <strain evidence="3">CBS 314.62</strain>
    </source>
</reference>
<dbReference type="Pfam" id="PF12697">
    <property type="entry name" value="Abhydrolase_6"/>
    <property type="match status" value="1"/>
</dbReference>
<dbReference type="AlphaFoldDB" id="A0AAE1CDJ6"/>
<comment type="caution">
    <text evidence="3">The sequence shown here is derived from an EMBL/GenBank/DDBJ whole genome shotgun (WGS) entry which is preliminary data.</text>
</comment>
<evidence type="ECO:0000313" key="3">
    <source>
        <dbReference type="EMBL" id="KAK3689581.1"/>
    </source>
</evidence>
<dbReference type="PANTHER" id="PTHR12277:SF81">
    <property type="entry name" value="PROTEIN ABHD13"/>
    <property type="match status" value="1"/>
</dbReference>
<keyword evidence="4" id="KW-1185">Reference proteome</keyword>
<dbReference type="Gene3D" id="3.40.50.1820">
    <property type="entry name" value="alpha/beta hydrolase"/>
    <property type="match status" value="1"/>
</dbReference>
<sequence>MSLQTTAETGRAMPNSNSYLLPALAFGVPLGLYTLFLGLSAIPSCQRSFLYAHKISTLLWNDVNQPESWGFAKNQVTPFSLTTVDNQTLYAWHILPLPLYAQHEETFAAQPSGLCGDITQTENFKLLRDDPTSRLIITFHGNAGHIAQAIRPAHYHSLTDTSSFHVLTIDYRGFGHSTGTPTEAGLIIDATTVINWAMTVAKVPADRILLVGHSLGTAVASAAMEYFADEGVDFAGVVLISPFSSLPEMLSGYAIAGWVPVLAPLRAWPWLLKTGMGLVVDKWMSADRLRAAVKTVRGRGGRLRLSLVHARNDWDIPCVEDDKIFRAAVEGLGGSVSEEEEFEAEKKARMVARGEDAFVATWTDGDVVLRQELVPYGGHNDVAYSAPVVVAIMRSFGLGDETDV</sequence>
<gene>
    <name evidence="3" type="ORF">B0T22DRAFT_461816</name>
</gene>
<dbReference type="InterPro" id="IPR029058">
    <property type="entry name" value="AB_hydrolase_fold"/>
</dbReference>
<keyword evidence="1" id="KW-0472">Membrane</keyword>
<dbReference type="InterPro" id="IPR000073">
    <property type="entry name" value="AB_hydrolase_1"/>
</dbReference>
<evidence type="ECO:0000256" key="1">
    <source>
        <dbReference type="SAM" id="Phobius"/>
    </source>
</evidence>
<evidence type="ECO:0000313" key="4">
    <source>
        <dbReference type="Proteomes" id="UP001270362"/>
    </source>
</evidence>
<dbReference type="SUPFAM" id="SSF53474">
    <property type="entry name" value="alpha/beta-Hydrolases"/>
    <property type="match status" value="1"/>
</dbReference>
<feature type="transmembrane region" description="Helical" evidence="1">
    <location>
        <begin position="20"/>
        <end position="42"/>
    </location>
</feature>
<dbReference type="Proteomes" id="UP001270362">
    <property type="component" value="Unassembled WGS sequence"/>
</dbReference>
<keyword evidence="3" id="KW-0378">Hydrolase</keyword>
<proteinExistence type="predicted"/>
<dbReference type="GO" id="GO:0016787">
    <property type="term" value="F:hydrolase activity"/>
    <property type="evidence" value="ECO:0007669"/>
    <property type="project" value="UniProtKB-KW"/>
</dbReference>
<dbReference type="PANTHER" id="PTHR12277">
    <property type="entry name" value="ALPHA/BETA HYDROLASE DOMAIN-CONTAINING PROTEIN"/>
    <property type="match status" value="1"/>
</dbReference>
<evidence type="ECO:0000259" key="2">
    <source>
        <dbReference type="Pfam" id="PF12697"/>
    </source>
</evidence>